<comment type="similarity">
    <text evidence="1">Belongs to the LysR transcriptional regulatory family.</text>
</comment>
<evidence type="ECO:0000313" key="6">
    <source>
        <dbReference type="EMBL" id="BAK35008.1"/>
    </source>
</evidence>
<dbReference type="PANTHER" id="PTHR30346">
    <property type="entry name" value="TRANSCRIPTIONAL DUAL REGULATOR HCAR-RELATED"/>
    <property type="match status" value="1"/>
</dbReference>
<evidence type="ECO:0000256" key="1">
    <source>
        <dbReference type="ARBA" id="ARBA00009437"/>
    </source>
</evidence>
<dbReference type="eggNOG" id="COG0583">
    <property type="taxonomic scope" value="Bacteria"/>
</dbReference>
<gene>
    <name evidence="6" type="ordered locus">MLP_19940</name>
</gene>
<keyword evidence="4" id="KW-0804">Transcription</keyword>
<evidence type="ECO:0000256" key="4">
    <source>
        <dbReference type="ARBA" id="ARBA00023163"/>
    </source>
</evidence>
<dbReference type="STRING" id="1032480.MLP_19940"/>
<dbReference type="InterPro" id="IPR000847">
    <property type="entry name" value="LysR_HTH_N"/>
</dbReference>
<dbReference type="OrthoDB" id="4131546at2"/>
<dbReference type="Gene3D" id="3.40.190.10">
    <property type="entry name" value="Periplasmic binding protein-like II"/>
    <property type="match status" value="2"/>
</dbReference>
<reference evidence="6 7" key="1">
    <citation type="submission" date="2011-05" db="EMBL/GenBank/DDBJ databases">
        <title>Whole genome sequence of Microlunatus phosphovorus NM-1.</title>
        <authorList>
            <person name="Hosoyama A."/>
            <person name="Sasaki K."/>
            <person name="Harada T."/>
            <person name="Igarashi R."/>
            <person name="Kawakoshi A."/>
            <person name="Sasagawa M."/>
            <person name="Fukada J."/>
            <person name="Nakamura S."/>
            <person name="Katano Y."/>
            <person name="Hanada S."/>
            <person name="Kamagata Y."/>
            <person name="Nakamura N."/>
            <person name="Yamazaki S."/>
            <person name="Fujita N."/>
        </authorList>
    </citation>
    <scope>NUCLEOTIDE SEQUENCE [LARGE SCALE GENOMIC DNA]</scope>
    <source>
        <strain evidence="7">ATCC 700054 / DSM 10555 / JCM 9379 / NBRC 101784 / NCIMB 13414 / VKM Ac-1990 / NM-1</strain>
    </source>
</reference>
<dbReference type="InterPro" id="IPR036388">
    <property type="entry name" value="WH-like_DNA-bd_sf"/>
</dbReference>
<keyword evidence="2" id="KW-0805">Transcription regulation</keyword>
<dbReference type="KEGG" id="mph:MLP_19940"/>
<keyword evidence="3" id="KW-0238">DNA-binding</keyword>
<evidence type="ECO:0000259" key="5">
    <source>
        <dbReference type="PROSITE" id="PS50931"/>
    </source>
</evidence>
<dbReference type="AlphaFoldDB" id="F5XTD6"/>
<keyword evidence="7" id="KW-1185">Reference proteome</keyword>
<dbReference type="PANTHER" id="PTHR30346:SF29">
    <property type="entry name" value="LYSR SUBSTRATE-BINDING"/>
    <property type="match status" value="1"/>
</dbReference>
<dbReference type="InterPro" id="IPR005119">
    <property type="entry name" value="LysR_subst-bd"/>
</dbReference>
<proteinExistence type="inferred from homology"/>
<dbReference type="GO" id="GO:0032993">
    <property type="term" value="C:protein-DNA complex"/>
    <property type="evidence" value="ECO:0007669"/>
    <property type="project" value="TreeGrafter"/>
</dbReference>
<dbReference type="SUPFAM" id="SSF46785">
    <property type="entry name" value="Winged helix' DNA-binding domain"/>
    <property type="match status" value="1"/>
</dbReference>
<dbReference type="GO" id="GO:0003700">
    <property type="term" value="F:DNA-binding transcription factor activity"/>
    <property type="evidence" value="ECO:0007669"/>
    <property type="project" value="InterPro"/>
</dbReference>
<evidence type="ECO:0000256" key="2">
    <source>
        <dbReference type="ARBA" id="ARBA00023015"/>
    </source>
</evidence>
<dbReference type="Pfam" id="PF00126">
    <property type="entry name" value="HTH_1"/>
    <property type="match status" value="1"/>
</dbReference>
<dbReference type="EMBL" id="AP012204">
    <property type="protein sequence ID" value="BAK35008.1"/>
    <property type="molecule type" value="Genomic_DNA"/>
</dbReference>
<dbReference type="PROSITE" id="PS50931">
    <property type="entry name" value="HTH_LYSR"/>
    <property type="match status" value="1"/>
</dbReference>
<organism evidence="6 7">
    <name type="scientific">Microlunatus phosphovorus (strain ATCC 700054 / DSM 10555 / JCM 9379 / NBRC 101784 / NCIMB 13414 / VKM Ac-1990 / NM-1)</name>
    <dbReference type="NCBI Taxonomy" id="1032480"/>
    <lineage>
        <taxon>Bacteria</taxon>
        <taxon>Bacillati</taxon>
        <taxon>Actinomycetota</taxon>
        <taxon>Actinomycetes</taxon>
        <taxon>Propionibacteriales</taxon>
        <taxon>Propionibacteriaceae</taxon>
        <taxon>Microlunatus</taxon>
    </lineage>
</organism>
<sequence length="305" mass="33111">MIDRRLLVLRTLAEHHTVTETADVLNYTPSAVSAQLRGLAEQLGVELLKPDGRRVQLTPAGRLLVARSADLSRVWEEIRAELAGHADVEHSALRLCGFSTPMAAIMPNLAMRLQLRWPHLLVRIEEANPAACFEMLSTDAADLAVLVATQDVPATGDPRFEQRPLLDDPLDLLVREDHPMSSRTSLELADLATEAWITDRAGSAYHQLFLTACLAAGFMPNVAHHASEWDAAAALVAVGLGIALIPRLAKLPAGYPVRRVRLRGTSAPVRSIIVAVRAGSGKHPLIAEALEELEALAREARIMMG</sequence>
<protein>
    <submittedName>
        <fullName evidence="6">Putative LysR family transcriptional regulator</fullName>
    </submittedName>
</protein>
<evidence type="ECO:0000313" key="7">
    <source>
        <dbReference type="Proteomes" id="UP000007947"/>
    </source>
</evidence>
<dbReference type="RefSeq" id="WP_013862880.1">
    <property type="nucleotide sequence ID" value="NC_015635.1"/>
</dbReference>
<dbReference type="HOGENOM" id="CLU_039613_6_0_11"/>
<dbReference type="Pfam" id="PF03466">
    <property type="entry name" value="LysR_substrate"/>
    <property type="match status" value="1"/>
</dbReference>
<dbReference type="Proteomes" id="UP000007947">
    <property type="component" value="Chromosome"/>
</dbReference>
<dbReference type="InterPro" id="IPR036390">
    <property type="entry name" value="WH_DNA-bd_sf"/>
</dbReference>
<feature type="domain" description="HTH lysR-type" evidence="5">
    <location>
        <begin position="1"/>
        <end position="58"/>
    </location>
</feature>
<dbReference type="GO" id="GO:0003677">
    <property type="term" value="F:DNA binding"/>
    <property type="evidence" value="ECO:0007669"/>
    <property type="project" value="UniProtKB-KW"/>
</dbReference>
<accession>F5XTD6</accession>
<dbReference type="SUPFAM" id="SSF53850">
    <property type="entry name" value="Periplasmic binding protein-like II"/>
    <property type="match status" value="1"/>
</dbReference>
<dbReference type="Gene3D" id="1.10.10.10">
    <property type="entry name" value="Winged helix-like DNA-binding domain superfamily/Winged helix DNA-binding domain"/>
    <property type="match status" value="1"/>
</dbReference>
<evidence type="ECO:0000256" key="3">
    <source>
        <dbReference type="ARBA" id="ARBA00023125"/>
    </source>
</evidence>
<name>F5XTD6_MICPN</name>